<name>A0A8S3TVR3_MYTED</name>
<dbReference type="SUPFAM" id="SSF101478">
    <property type="entry name" value="ADP-ribosylglycohydrolase"/>
    <property type="match status" value="1"/>
</dbReference>
<proteinExistence type="predicted"/>
<organism evidence="1 2">
    <name type="scientific">Mytilus edulis</name>
    <name type="common">Blue mussel</name>
    <dbReference type="NCBI Taxonomy" id="6550"/>
    <lineage>
        <taxon>Eukaryota</taxon>
        <taxon>Metazoa</taxon>
        <taxon>Spiralia</taxon>
        <taxon>Lophotrochozoa</taxon>
        <taxon>Mollusca</taxon>
        <taxon>Bivalvia</taxon>
        <taxon>Autobranchia</taxon>
        <taxon>Pteriomorphia</taxon>
        <taxon>Mytilida</taxon>
        <taxon>Mytiloidea</taxon>
        <taxon>Mytilidae</taxon>
        <taxon>Mytilinae</taxon>
        <taxon>Mytilus</taxon>
    </lineage>
</organism>
<accession>A0A8S3TVR3</accession>
<keyword evidence="2" id="KW-1185">Reference proteome</keyword>
<dbReference type="InterPro" id="IPR036705">
    <property type="entry name" value="Ribosyl_crysJ1_sf"/>
</dbReference>
<dbReference type="OrthoDB" id="2021138at2759"/>
<dbReference type="AlphaFoldDB" id="A0A8S3TVR3"/>
<sequence>MPGINSNGVCCHRNHVTRKAQGPEMEIQRRRCRSNACVGGALLGCKLGMSALPESWLTKLLHKDWLDNEIKNHSDCKIPDKKPVTQKIPDNRRRRKNSFASWKDEDLIRCLISTRRRQICTITRNRTTKLITVEKTTGPLKKIRFAGYLLGKQTEFPYPADKLATSN</sequence>
<gene>
    <name evidence="1" type="ORF">MEDL_50126</name>
</gene>
<comment type="caution">
    <text evidence="1">The sequence shown here is derived from an EMBL/GenBank/DDBJ whole genome shotgun (WGS) entry which is preliminary data.</text>
</comment>
<protein>
    <submittedName>
        <fullName evidence="1">Uncharacterized protein</fullName>
    </submittedName>
</protein>
<dbReference type="EMBL" id="CAJPWZ010002400">
    <property type="protein sequence ID" value="CAG2237704.1"/>
    <property type="molecule type" value="Genomic_DNA"/>
</dbReference>
<dbReference type="Proteomes" id="UP000683360">
    <property type="component" value="Unassembled WGS sequence"/>
</dbReference>
<evidence type="ECO:0000313" key="2">
    <source>
        <dbReference type="Proteomes" id="UP000683360"/>
    </source>
</evidence>
<evidence type="ECO:0000313" key="1">
    <source>
        <dbReference type="EMBL" id="CAG2237704.1"/>
    </source>
</evidence>
<reference evidence="1" key="1">
    <citation type="submission" date="2021-03" db="EMBL/GenBank/DDBJ databases">
        <authorList>
            <person name="Bekaert M."/>
        </authorList>
    </citation>
    <scope>NUCLEOTIDE SEQUENCE</scope>
</reference>
<dbReference type="Gene3D" id="1.10.4080.10">
    <property type="entry name" value="ADP-ribosylation/Crystallin J1"/>
    <property type="match status" value="1"/>
</dbReference>